<dbReference type="PROSITE" id="PS50878">
    <property type="entry name" value="RT_POL"/>
    <property type="match status" value="1"/>
</dbReference>
<dbReference type="PRINTS" id="PR00381">
    <property type="entry name" value="KINESINLIGHT"/>
</dbReference>
<dbReference type="CDD" id="cd09276">
    <property type="entry name" value="Rnase_HI_RT_non_LTR"/>
    <property type="match status" value="1"/>
</dbReference>
<dbReference type="InterPro" id="IPR031352">
    <property type="entry name" value="SesA"/>
</dbReference>
<evidence type="ECO:0000313" key="4">
    <source>
        <dbReference type="EMBL" id="OGE47125.1"/>
    </source>
</evidence>
<dbReference type="InterPro" id="IPR002156">
    <property type="entry name" value="RNaseH_domain"/>
</dbReference>
<dbReference type="Pfam" id="PF17107">
    <property type="entry name" value="SesA"/>
    <property type="match status" value="1"/>
</dbReference>
<dbReference type="GO" id="GO:0003676">
    <property type="term" value="F:nucleic acid binding"/>
    <property type="evidence" value="ECO:0007669"/>
    <property type="project" value="InterPro"/>
</dbReference>
<name>A0A1F5L1P6_PENAI</name>
<dbReference type="InterPro" id="IPR011990">
    <property type="entry name" value="TPR-like_helical_dom_sf"/>
</dbReference>
<dbReference type="SUPFAM" id="SSF53098">
    <property type="entry name" value="Ribonuclease H-like"/>
    <property type="match status" value="1"/>
</dbReference>
<dbReference type="EMBL" id="LXJU01000061">
    <property type="protein sequence ID" value="OGE47125.1"/>
    <property type="molecule type" value="Genomic_DNA"/>
</dbReference>
<dbReference type="Gene3D" id="3.40.50.300">
    <property type="entry name" value="P-loop containing nucleotide triphosphate hydrolases"/>
    <property type="match status" value="1"/>
</dbReference>
<feature type="repeat" description="TPR" evidence="1">
    <location>
        <begin position="800"/>
        <end position="833"/>
    </location>
</feature>
<evidence type="ECO:0000256" key="1">
    <source>
        <dbReference type="PROSITE-ProRule" id="PRU00339"/>
    </source>
</evidence>
<dbReference type="Gene3D" id="3.30.420.10">
    <property type="entry name" value="Ribonuclease H-like superfamily/Ribonuclease H"/>
    <property type="match status" value="1"/>
</dbReference>
<organism evidence="4 5">
    <name type="scientific">Penicillium arizonense</name>
    <dbReference type="NCBI Taxonomy" id="1835702"/>
    <lineage>
        <taxon>Eukaryota</taxon>
        <taxon>Fungi</taxon>
        <taxon>Dikarya</taxon>
        <taxon>Ascomycota</taxon>
        <taxon>Pezizomycotina</taxon>
        <taxon>Eurotiomycetes</taxon>
        <taxon>Eurotiomycetidae</taxon>
        <taxon>Eurotiales</taxon>
        <taxon>Aspergillaceae</taxon>
        <taxon>Penicillium</taxon>
    </lineage>
</organism>
<evidence type="ECO:0000313" key="5">
    <source>
        <dbReference type="Proteomes" id="UP000177622"/>
    </source>
</evidence>
<dbReference type="InterPro" id="IPR012337">
    <property type="entry name" value="RNaseH-like_sf"/>
</dbReference>
<dbReference type="InterPro" id="IPR002182">
    <property type="entry name" value="NB-ARC"/>
</dbReference>
<evidence type="ECO:0000259" key="3">
    <source>
        <dbReference type="PROSITE" id="PS50879"/>
    </source>
</evidence>
<dbReference type="SUPFAM" id="SSF52540">
    <property type="entry name" value="P-loop containing nucleoside triphosphate hydrolases"/>
    <property type="match status" value="1"/>
</dbReference>
<dbReference type="RefSeq" id="XP_022482590.1">
    <property type="nucleotide sequence ID" value="XM_022637551.1"/>
</dbReference>
<dbReference type="Pfam" id="PF13424">
    <property type="entry name" value="TPR_12"/>
    <property type="match status" value="2"/>
</dbReference>
<dbReference type="SUPFAM" id="SSF56219">
    <property type="entry name" value="DNase I-like"/>
    <property type="match status" value="1"/>
</dbReference>
<dbReference type="Pfam" id="PF00078">
    <property type="entry name" value="RVT_1"/>
    <property type="match status" value="1"/>
</dbReference>
<dbReference type="PANTHER" id="PTHR46082:SF6">
    <property type="entry name" value="AAA+ ATPASE DOMAIN-CONTAINING PROTEIN-RELATED"/>
    <property type="match status" value="1"/>
</dbReference>
<comment type="caution">
    <text evidence="4">The sequence shown here is derived from an EMBL/GenBank/DDBJ whole genome shotgun (WGS) entry which is preliminary data.</text>
</comment>
<dbReference type="OrthoDB" id="1658288at2759"/>
<dbReference type="InterPro" id="IPR036397">
    <property type="entry name" value="RNaseH_sf"/>
</dbReference>
<dbReference type="InterPro" id="IPR042197">
    <property type="entry name" value="Apaf_helical"/>
</dbReference>
<feature type="repeat" description="TPR" evidence="1">
    <location>
        <begin position="758"/>
        <end position="791"/>
    </location>
</feature>
<dbReference type="Gene3D" id="1.25.40.10">
    <property type="entry name" value="Tetratricopeptide repeat domain"/>
    <property type="match status" value="2"/>
</dbReference>
<dbReference type="InterPro" id="IPR036691">
    <property type="entry name" value="Endo/exonu/phosph_ase_sf"/>
</dbReference>
<dbReference type="GO" id="GO:0004523">
    <property type="term" value="F:RNA-DNA hybrid ribonuclease activity"/>
    <property type="evidence" value="ECO:0007669"/>
    <property type="project" value="InterPro"/>
</dbReference>
<dbReference type="SUPFAM" id="SSF56672">
    <property type="entry name" value="DNA/RNA polymerases"/>
    <property type="match status" value="1"/>
</dbReference>
<keyword evidence="5" id="KW-1185">Reference proteome</keyword>
<dbReference type="InterPro" id="IPR053137">
    <property type="entry name" value="NLR-like"/>
</dbReference>
<dbReference type="InterPro" id="IPR000477">
    <property type="entry name" value="RT_dom"/>
</dbReference>
<dbReference type="SMART" id="SM00028">
    <property type="entry name" value="TPR"/>
    <property type="match status" value="4"/>
</dbReference>
<dbReference type="Proteomes" id="UP000177622">
    <property type="component" value="Unassembled WGS sequence"/>
</dbReference>
<dbReference type="InterPro" id="IPR043502">
    <property type="entry name" value="DNA/RNA_pol_sf"/>
</dbReference>
<dbReference type="InterPro" id="IPR027417">
    <property type="entry name" value="P-loop_NTPase"/>
</dbReference>
<dbReference type="GO" id="GO:0043531">
    <property type="term" value="F:ADP binding"/>
    <property type="evidence" value="ECO:0007669"/>
    <property type="project" value="InterPro"/>
</dbReference>
<feature type="domain" description="Reverse transcriptase" evidence="2">
    <location>
        <begin position="1172"/>
        <end position="1428"/>
    </location>
</feature>
<sequence length="1961" mass="220266">MSGLEVIGGISAVISIIDASVKIYDSARKDIKLSKTFDTVGRRLPIILDTLNTCKSNLELSKDTMSEDACKALEKTLDVCGEKARNLREIFERTMPGEKDTWEKRYFKVVRRLGKGSKVEDLMVAITEDVQLIVNEHAVNSATPEQKIMLEDIVNEMKSLPSSLPEEKSSAMTFDSGGGEMTAYVHRGSGTQYILSGSGKQYNAETQYIAISQQKQDFSFRGSVGFCIGQVPHIPSELFIGRTSEFDKMADILRPGNESPKQRRLVLGGMGGIGKTQLAIAYAERHRKFYDSVFWFDAASEAALKDSFQSIANLVFDIQEPGLLEGKEIVIRVHQWLSDKKNIGWLLVFDNYDDPSQFKIDLYFPPASHGAIIVTTRRPDLVAGGVVQIKPFENIEESLAILQTRSKRENIQSDPHAGRLAKRLGGLPLALATAGCYLRQSPFTFERYLQEYEKRFNIDPRRPVKLQEYQKRTLYTTWDLSYDLLKKEDLDAANLLKLLAYFGNQSLWYELFHAGLADNSPEWLREVTADDVNFDGVMRILTEYSFLEFQPTLGSWSMHNCVHDWTVAALNKDIDAQHYWYAFDCIDASLKGVEVDSFGYVSYSRLADHATRLVQHPFLQNDMISSSMPDRLGLVSRVSQLLKDQIRFVAAEEMYQRALAGSEKTLGPDHIFILTTVNNLGGLYSDQGKLKEAEQMYQRALTGYEKALGPDHTSTLAAVNNLGSLYSDQGKLKEAEQMYQRGLTGYEKALGPDQTTTLTTVNNLGNLYADQGKLKEAEGMYQRALAGKEKALGPDHTSTLDTVNGLGSLYSDQGKLKEAEQMYQRALAGKEKALGPDHTSTLNTVNNLGILYRNQGKLKEAEQICLPRGTATYWSLNDPGRNSTIDQTVTNGPDLLIKCHLYHENYGSDHRATYSEWNLQAQRKPTAKARKAFDRAEWNKIGEEVVQQIGLCKEIKTRPVLDEMVQKLTEATAGAVDQFTPNTRPTPYSKRWFTPDLKVQQTKVNQLRRKWQESCAELGRKHSSSIALFREMQQRRRAWTRTIEKAKASHWKQFLDEAGEGKLWKAATYMKPREAWGCIPALQVGTNELTGNEEKAQAFLDSFFPETNTPQDSPPTLAPLELPWQPITELEIQRSLQAAKGTTAPGDDDLPMLVWKQLWKHLKSIITRIFTASVYLGYHPKRWRSAKIVVLRKPGKPNYSIPGAYRPISLLNTLGKLLEAVVARRLSYLAEKHGLLPDTQFGGRPGRTTEQALLVLSNAIDRAWYKHKVVTLISFDLKGAFNGVNRTSLDACLRARRIPTVVRKWIASFMSDRYASIGFDDFRTEVAPLANAGLAQGSPLSPILFAFFNSDLVDQPVTIHGGASAFIDDYFRWRVGRSAEENLAKIQSEDIPRIEAWARRTGSCFAAEKTELIHLTRKKREHLQGQVIVNGAVVPPSPTAKLLGVIFDQELRWKEHVQQAIKRATKVTIACGGLRHLRPEQMRQLYQACVTPVVDYASSVWHDPLRDKTHLRQLNSVQRTSLIRILSAFRTVATTTLEVEAHVLPTHLRLRHRAQRTIANLHTLPRDHPIWSTLVRAQKRRNNIGSYARFPLAEALKTMSLERLDELETIDPRPLPPWRLDPFAEIEIGTDRETATQKAEAVGSTSDIIVYSDASGRQDHLGAAVVALDDNLEVTEAQQIQVGPMDRWSVHVAELIGIFHAISTVFKIAHQRSGTADKQTTATILCDSRSALQAIHTARNKSGQRIVHAILQAATEVQAAGITLRLQWIPGHCDNPGNDAADRLAKDAACPGKTHPFRPLLTRERAHIRSNILAQWEQEWKSSAKGAHLRSIDKTLPAIYTRRLYGNLPRNRAYLLTQLRTGHNWLSTYAKTFGFRDDDQCECGAQETVVHVLVDCPRLRKSRRDLRREVGDAFNSVSSLLGGSKEGEGGNPDTVSRTRTVNAVLDFAEASQRFQSRAPRG</sequence>
<accession>A0A1F5L1P6</accession>
<dbReference type="SUPFAM" id="SSF48452">
    <property type="entry name" value="TPR-like"/>
    <property type="match status" value="1"/>
</dbReference>
<dbReference type="PROSITE" id="PS50879">
    <property type="entry name" value="RNASE_H_1"/>
    <property type="match status" value="1"/>
</dbReference>
<dbReference type="Pfam" id="PF00931">
    <property type="entry name" value="NB-ARC"/>
    <property type="match status" value="1"/>
</dbReference>
<dbReference type="PROSITE" id="PS50005">
    <property type="entry name" value="TPR"/>
    <property type="match status" value="3"/>
</dbReference>
<evidence type="ECO:0008006" key="6">
    <source>
        <dbReference type="Google" id="ProtNLM"/>
    </source>
</evidence>
<dbReference type="STRING" id="1835702.A0A1F5L1P6"/>
<protein>
    <recommendedName>
        <fullName evidence="6">Reverse transcriptase domain-containing protein</fullName>
    </recommendedName>
</protein>
<dbReference type="Pfam" id="PF13374">
    <property type="entry name" value="TPR_10"/>
    <property type="match status" value="2"/>
</dbReference>
<proteinExistence type="predicted"/>
<dbReference type="PANTHER" id="PTHR46082">
    <property type="entry name" value="ATP/GTP-BINDING PROTEIN-RELATED"/>
    <property type="match status" value="1"/>
</dbReference>
<feature type="repeat" description="TPR" evidence="1">
    <location>
        <begin position="674"/>
        <end position="707"/>
    </location>
</feature>
<dbReference type="NCBIfam" id="NF040586">
    <property type="entry name" value="FxSxx_TPR"/>
    <property type="match status" value="1"/>
</dbReference>
<dbReference type="GeneID" id="34582285"/>
<dbReference type="Pfam" id="PF00075">
    <property type="entry name" value="RNase_H"/>
    <property type="match status" value="1"/>
</dbReference>
<dbReference type="InterPro" id="IPR019734">
    <property type="entry name" value="TPR_rpt"/>
</dbReference>
<dbReference type="CDD" id="cd01650">
    <property type="entry name" value="RT_nLTR_like"/>
    <property type="match status" value="1"/>
</dbReference>
<evidence type="ECO:0000259" key="2">
    <source>
        <dbReference type="PROSITE" id="PS50878"/>
    </source>
</evidence>
<gene>
    <name evidence="4" type="ORF">PENARI_c061G03844</name>
</gene>
<keyword evidence="1" id="KW-0802">TPR repeat</keyword>
<feature type="domain" description="RNase H type-1" evidence="3">
    <location>
        <begin position="1644"/>
        <end position="1790"/>
    </location>
</feature>
<reference evidence="4 5" key="1">
    <citation type="journal article" date="2016" name="Sci. Rep.">
        <title>Penicillium arizonense, a new, genome sequenced fungal species, reveals a high chemical diversity in secreted metabolites.</title>
        <authorList>
            <person name="Grijseels S."/>
            <person name="Nielsen J.C."/>
            <person name="Randelovic M."/>
            <person name="Nielsen J."/>
            <person name="Nielsen K.F."/>
            <person name="Workman M."/>
            <person name="Frisvad J.C."/>
        </authorList>
    </citation>
    <scope>NUCLEOTIDE SEQUENCE [LARGE SCALE GENOMIC DNA]</scope>
    <source>
        <strain evidence="4 5">CBS 141311</strain>
    </source>
</reference>
<dbReference type="Gene3D" id="1.10.8.430">
    <property type="entry name" value="Helical domain of apoptotic protease-activating factors"/>
    <property type="match status" value="1"/>
</dbReference>